<dbReference type="Proteomes" id="UP001595816">
    <property type="component" value="Unassembled WGS sequence"/>
</dbReference>
<evidence type="ECO:0000259" key="6">
    <source>
        <dbReference type="PROSITE" id="PS51645"/>
    </source>
</evidence>
<dbReference type="InterPro" id="IPR006050">
    <property type="entry name" value="DNA_photolyase_N"/>
</dbReference>
<dbReference type="PRINTS" id="PR00147">
    <property type="entry name" value="DNAPHOTLYASE"/>
</dbReference>
<dbReference type="InterPro" id="IPR036155">
    <property type="entry name" value="Crypto/Photolyase_N_sf"/>
</dbReference>
<keyword evidence="4 5" id="KW-0157">Chromophore</keyword>
<dbReference type="PROSITE" id="PS00691">
    <property type="entry name" value="DNA_PHOTOLYASES_1_2"/>
    <property type="match status" value="1"/>
</dbReference>
<organism evidence="7 8">
    <name type="scientific">Hamadaea flava</name>
    <dbReference type="NCBI Taxonomy" id="1742688"/>
    <lineage>
        <taxon>Bacteria</taxon>
        <taxon>Bacillati</taxon>
        <taxon>Actinomycetota</taxon>
        <taxon>Actinomycetes</taxon>
        <taxon>Micromonosporales</taxon>
        <taxon>Micromonosporaceae</taxon>
        <taxon>Hamadaea</taxon>
    </lineage>
</organism>
<dbReference type="SUPFAM" id="SSF48173">
    <property type="entry name" value="Cryptochrome/photolyase FAD-binding domain"/>
    <property type="match status" value="1"/>
</dbReference>
<dbReference type="PROSITE" id="PS00394">
    <property type="entry name" value="DNA_PHOTOLYASES_1_1"/>
    <property type="match status" value="1"/>
</dbReference>
<dbReference type="InterPro" id="IPR018394">
    <property type="entry name" value="DNA_photolyase_1_CS_C"/>
</dbReference>
<dbReference type="InterPro" id="IPR002081">
    <property type="entry name" value="Cryptochrome/DNA_photolyase_1"/>
</dbReference>
<gene>
    <name evidence="7" type="ORF">ACFOZ4_19330</name>
</gene>
<feature type="domain" description="Photolyase/cryptochrome alpha/beta" evidence="6">
    <location>
        <begin position="2"/>
        <end position="127"/>
    </location>
</feature>
<reference evidence="8" key="1">
    <citation type="journal article" date="2019" name="Int. J. Syst. Evol. Microbiol.">
        <title>The Global Catalogue of Microorganisms (GCM) 10K type strain sequencing project: providing services to taxonomists for standard genome sequencing and annotation.</title>
        <authorList>
            <consortium name="The Broad Institute Genomics Platform"/>
            <consortium name="The Broad Institute Genome Sequencing Center for Infectious Disease"/>
            <person name="Wu L."/>
            <person name="Ma J."/>
        </authorList>
    </citation>
    <scope>NUCLEOTIDE SEQUENCE [LARGE SCALE GENOMIC DNA]</scope>
    <source>
        <strain evidence="8">CGMCC 4.7289</strain>
    </source>
</reference>
<dbReference type="PROSITE" id="PS51645">
    <property type="entry name" value="PHR_CRY_ALPHA_BETA"/>
    <property type="match status" value="1"/>
</dbReference>
<proteinExistence type="inferred from homology"/>
<dbReference type="InterPro" id="IPR014729">
    <property type="entry name" value="Rossmann-like_a/b/a_fold"/>
</dbReference>
<dbReference type="Pfam" id="PF03441">
    <property type="entry name" value="FAD_binding_7"/>
    <property type="match status" value="1"/>
</dbReference>
<keyword evidence="2 5" id="KW-0285">Flavoprotein</keyword>
<dbReference type="Gene3D" id="1.25.40.80">
    <property type="match status" value="1"/>
</dbReference>
<dbReference type="RefSeq" id="WP_253752645.1">
    <property type="nucleotide sequence ID" value="NZ_JAMZDZ010000001.1"/>
</dbReference>
<dbReference type="EMBL" id="JBHSAY010000009">
    <property type="protein sequence ID" value="MFC4132766.1"/>
    <property type="molecule type" value="Genomic_DNA"/>
</dbReference>
<dbReference type="PANTHER" id="PTHR11455">
    <property type="entry name" value="CRYPTOCHROME"/>
    <property type="match status" value="1"/>
</dbReference>
<evidence type="ECO:0000313" key="8">
    <source>
        <dbReference type="Proteomes" id="UP001595816"/>
    </source>
</evidence>
<keyword evidence="8" id="KW-1185">Reference proteome</keyword>
<dbReference type="InterPro" id="IPR005101">
    <property type="entry name" value="Cryptochr/Photolyase_FAD-bd"/>
</dbReference>
<dbReference type="SUPFAM" id="SSF52425">
    <property type="entry name" value="Cryptochrome/photolyase, N-terminal domain"/>
    <property type="match status" value="1"/>
</dbReference>
<dbReference type="Gene3D" id="1.10.579.10">
    <property type="entry name" value="DNA Cyclobutane Dipyrimidine Photolyase, subunit A, domain 3"/>
    <property type="match status" value="1"/>
</dbReference>
<sequence length="431" mass="48109">MRTAVVLFTRDLRVADNPALHAACEIADRVVPLFVADPSVPSSPYRQRFLAESLADLRESLRHLGGELVIREGDPVTEAVKLARETGAFGIGLAADVSGFAAARERRLRRACDDERLALKLFDSVTVVPPGALRPSSGGDHYRVFTPYWRAWQGFRHRPELPVPRKVCMPGGIAPGRLPAGGAATGLLPGGETEGRARLSAWRKTSAEYAEIHDDLAADRTSRMSPYLHFGCVSPIEVARQIGDVEAYVRQVCWRDFYHQVLAYFPDLPHKAYRRNADEKWADDQRALDAWREGRTGVPIVDAGMRQLAGEGWMHNRARLITASFLTKHLGLDWRAGAAWYASLLLDADVANNNGNWQWVAGTGNDTKPYRRFNPVRQAERFDPTGDYVRRWVPELAGLPGKAVHQPWLLPEPERRVLRYADTLAPDPGRT</sequence>
<evidence type="ECO:0000256" key="2">
    <source>
        <dbReference type="ARBA" id="ARBA00022630"/>
    </source>
</evidence>
<dbReference type="Pfam" id="PF00875">
    <property type="entry name" value="DNA_photolyase"/>
    <property type="match status" value="1"/>
</dbReference>
<comment type="similarity">
    <text evidence="5">Belongs to the DNA photolyase family.</text>
</comment>
<comment type="caution">
    <text evidence="7">The sequence shown here is derived from an EMBL/GenBank/DDBJ whole genome shotgun (WGS) entry which is preliminary data.</text>
</comment>
<dbReference type="GO" id="GO:0003904">
    <property type="term" value="F:deoxyribodipyrimidine photo-lyase activity"/>
    <property type="evidence" value="ECO:0007669"/>
    <property type="project" value="UniProtKB-EC"/>
</dbReference>
<dbReference type="EC" id="4.1.99.3" evidence="7"/>
<dbReference type="InterPro" id="IPR036134">
    <property type="entry name" value="Crypto/Photolyase_FAD-like_sf"/>
</dbReference>
<evidence type="ECO:0000256" key="4">
    <source>
        <dbReference type="ARBA" id="ARBA00022991"/>
    </source>
</evidence>
<protein>
    <submittedName>
        <fullName evidence="7">Cryptochrome/photolyase family protein</fullName>
        <ecNumber evidence="7">4.1.99.3</ecNumber>
    </submittedName>
</protein>
<keyword evidence="3 5" id="KW-0274">FAD</keyword>
<dbReference type="PANTHER" id="PTHR11455:SF9">
    <property type="entry name" value="CRYPTOCHROME CIRCADIAN CLOCK 5 ISOFORM X1"/>
    <property type="match status" value="1"/>
</dbReference>
<accession>A0ABV8LP16</accession>
<comment type="cofactor">
    <cofactor evidence="1">
        <name>FAD</name>
        <dbReference type="ChEBI" id="CHEBI:57692"/>
    </cofactor>
</comment>
<evidence type="ECO:0000256" key="1">
    <source>
        <dbReference type="ARBA" id="ARBA00001974"/>
    </source>
</evidence>
<name>A0ABV8LP16_9ACTN</name>
<evidence type="ECO:0000313" key="7">
    <source>
        <dbReference type="EMBL" id="MFC4132766.1"/>
    </source>
</evidence>
<dbReference type="Gene3D" id="3.40.50.620">
    <property type="entry name" value="HUPs"/>
    <property type="match status" value="1"/>
</dbReference>
<keyword evidence="7" id="KW-0456">Lyase</keyword>
<evidence type="ECO:0000256" key="3">
    <source>
        <dbReference type="ARBA" id="ARBA00022827"/>
    </source>
</evidence>
<evidence type="ECO:0000256" key="5">
    <source>
        <dbReference type="RuleBase" id="RU004182"/>
    </source>
</evidence>